<sequence length="46" mass="4808">MDSARFSALTGCPLHGPATHHPLGSRASRGPPLPTHSAEVFYGCYG</sequence>
<reference evidence="3" key="1">
    <citation type="submission" date="2015-08" db="EMBL/GenBank/DDBJ databases">
        <title>Complete genome sequence of Rothia mucilaginosa strain NUM-Rm6536.</title>
        <authorList>
            <person name="Nambu T."/>
        </authorList>
    </citation>
    <scope>NUCLEOTIDE SEQUENCE [LARGE SCALE GENOMIC DNA]</scope>
    <source>
        <strain evidence="3">NUM-Rm6536</strain>
    </source>
</reference>
<protein>
    <submittedName>
        <fullName evidence="2">Uncharacterized protein</fullName>
    </submittedName>
</protein>
<evidence type="ECO:0000313" key="2">
    <source>
        <dbReference type="EMBL" id="BAS20342.1"/>
    </source>
</evidence>
<dbReference type="AlphaFoldDB" id="A0A0K2S0J8"/>
<feature type="region of interest" description="Disordered" evidence="1">
    <location>
        <begin position="1"/>
        <end position="35"/>
    </location>
</feature>
<accession>A0A0K2S0J8</accession>
<dbReference type="EMBL" id="AP014938">
    <property type="protein sequence ID" value="BAS20342.1"/>
    <property type="molecule type" value="Genomic_DNA"/>
</dbReference>
<name>A0A0K2S0J8_9MICC</name>
<dbReference type="PATRIC" id="fig|43675.28.peg.1127"/>
<organism evidence="2">
    <name type="scientific">Rothia mucilaginosa</name>
    <dbReference type="NCBI Taxonomy" id="43675"/>
    <lineage>
        <taxon>Bacteria</taxon>
        <taxon>Bacillati</taxon>
        <taxon>Actinomycetota</taxon>
        <taxon>Actinomycetes</taxon>
        <taxon>Micrococcales</taxon>
        <taxon>Micrococcaceae</taxon>
        <taxon>Rothia</taxon>
    </lineage>
</organism>
<dbReference type="Proteomes" id="UP000066203">
    <property type="component" value="Chromosome"/>
</dbReference>
<evidence type="ECO:0000313" key="3">
    <source>
        <dbReference type="Proteomes" id="UP000066203"/>
    </source>
</evidence>
<proteinExistence type="predicted"/>
<evidence type="ECO:0000256" key="1">
    <source>
        <dbReference type="SAM" id="MobiDB-lite"/>
    </source>
</evidence>
<gene>
    <name evidence="2" type="ORF">RM6536_1095</name>
</gene>